<feature type="non-terminal residue" evidence="1">
    <location>
        <position position="1"/>
    </location>
</feature>
<comment type="caution">
    <text evidence="1">The sequence shown here is derived from an EMBL/GenBank/DDBJ whole genome shotgun (WGS) entry which is preliminary data.</text>
</comment>
<gene>
    <name evidence="1" type="ORF">S01H1_59088</name>
</gene>
<evidence type="ECO:0000313" key="1">
    <source>
        <dbReference type="EMBL" id="GAG24796.1"/>
    </source>
</evidence>
<proteinExistence type="predicted"/>
<dbReference type="InterPro" id="IPR020568">
    <property type="entry name" value="Ribosomal_Su5_D2-typ_SF"/>
</dbReference>
<dbReference type="SUPFAM" id="SSF54211">
    <property type="entry name" value="Ribosomal protein S5 domain 2-like"/>
    <property type="match status" value="1"/>
</dbReference>
<dbReference type="AlphaFoldDB" id="X0XIJ3"/>
<accession>X0XIJ3</accession>
<name>X0XIJ3_9ZZZZ</name>
<protein>
    <recommendedName>
        <fullName evidence="2">Lon proteolytic domain-containing protein</fullName>
    </recommendedName>
</protein>
<dbReference type="EMBL" id="BARS01038629">
    <property type="protein sequence ID" value="GAG24796.1"/>
    <property type="molecule type" value="Genomic_DNA"/>
</dbReference>
<reference evidence="1" key="1">
    <citation type="journal article" date="2014" name="Front. Microbiol.">
        <title>High frequency of phylogenetically diverse reductive dehalogenase-homologous genes in deep subseafloor sedimentary metagenomes.</title>
        <authorList>
            <person name="Kawai M."/>
            <person name="Futagami T."/>
            <person name="Toyoda A."/>
            <person name="Takaki Y."/>
            <person name="Nishi S."/>
            <person name="Hori S."/>
            <person name="Arai W."/>
            <person name="Tsubouchi T."/>
            <person name="Morono Y."/>
            <person name="Uchiyama I."/>
            <person name="Ito T."/>
            <person name="Fujiyama A."/>
            <person name="Inagaki F."/>
            <person name="Takami H."/>
        </authorList>
    </citation>
    <scope>NUCLEOTIDE SEQUENCE</scope>
    <source>
        <strain evidence="1">Expedition CK06-06</strain>
    </source>
</reference>
<organism evidence="1">
    <name type="scientific">marine sediment metagenome</name>
    <dbReference type="NCBI Taxonomy" id="412755"/>
    <lineage>
        <taxon>unclassified sequences</taxon>
        <taxon>metagenomes</taxon>
        <taxon>ecological metagenomes</taxon>
    </lineage>
</organism>
<feature type="non-terminal residue" evidence="1">
    <location>
        <position position="255"/>
    </location>
</feature>
<dbReference type="InterPro" id="IPR014721">
    <property type="entry name" value="Ribsml_uS5_D2-typ_fold_subgr"/>
</dbReference>
<dbReference type="Gene3D" id="3.30.230.10">
    <property type="match status" value="1"/>
</dbReference>
<sequence>SAIDVGIDVSGLSADLPIFIAMLSEALQIPVSNDFVSTGHISSVDGDVSAVKGIPAKVGAAKNDKSIKCFLYPDLDDESLKVLSPNQRDRSIEVIEEARRSKDPIRTRAVSGIGQLSRLVFTKASIVMASLKEGFWGISGTQDTYGSPVSNAISFLTSDNEQRFWDVLEDIFLEEGRCEKYKELLEAFAHFFLAENRYPKGFGARLFQMVCLISLAHGKLKIDFPIMDKALCLDLNKLAQVSDYEDMRLLSNAAD</sequence>
<evidence type="ECO:0008006" key="2">
    <source>
        <dbReference type="Google" id="ProtNLM"/>
    </source>
</evidence>